<dbReference type="AlphaFoldDB" id="A0A550BS51"/>
<accession>A0A550BS51</accession>
<organism evidence="2 3">
    <name type="scientific">Schizophyllum amplum</name>
    <dbReference type="NCBI Taxonomy" id="97359"/>
    <lineage>
        <taxon>Eukaryota</taxon>
        <taxon>Fungi</taxon>
        <taxon>Dikarya</taxon>
        <taxon>Basidiomycota</taxon>
        <taxon>Agaricomycotina</taxon>
        <taxon>Agaricomycetes</taxon>
        <taxon>Agaricomycetidae</taxon>
        <taxon>Agaricales</taxon>
        <taxon>Schizophyllaceae</taxon>
        <taxon>Schizophyllum</taxon>
    </lineage>
</organism>
<keyword evidence="1" id="KW-0732">Signal</keyword>
<keyword evidence="3" id="KW-1185">Reference proteome</keyword>
<evidence type="ECO:0000313" key="2">
    <source>
        <dbReference type="EMBL" id="TRM55367.1"/>
    </source>
</evidence>
<comment type="caution">
    <text evidence="2">The sequence shown here is derived from an EMBL/GenBank/DDBJ whole genome shotgun (WGS) entry which is preliminary data.</text>
</comment>
<dbReference type="Proteomes" id="UP000320762">
    <property type="component" value="Unassembled WGS sequence"/>
</dbReference>
<proteinExistence type="predicted"/>
<protein>
    <submittedName>
        <fullName evidence="2">Uncharacterized protein</fullName>
    </submittedName>
</protein>
<feature type="signal peptide" evidence="1">
    <location>
        <begin position="1"/>
        <end position="19"/>
    </location>
</feature>
<feature type="chain" id="PRO_5021959414" evidence="1">
    <location>
        <begin position="20"/>
        <end position="659"/>
    </location>
</feature>
<sequence length="659" mass="74504">MSCSMPLWWLFQPLPLMAAASRHRVAAKRVVYEKEILANEEGNWNLQLHPHLFWLAHIFNSEYLVHSPFRQHFLMLLGNKNAVPPHVDDPDLQCFRDFHQSTLCTTTESQNMVLGTAGNTCNKDEARILGHMSRIVSALKLLYKEQAYEKAPLSVKQLASIGSTCDAIFSFMISRAVLTLQLFSPAITGTTLGTNHPIPLGNIPNLSSTMQACGNLHLKHVSRVVTFVLGVADQVYQDTLGGLTGIPLGNPYGPWYATRSFWIGPLKVYYATVLQRLQEDLQHSAKDLDLDQEQIDLLLCKVRFLQYWALNGHTVESHLLQSLFYGPLPSPAVIAAVLDQCCSIITVTKLLFAILLSYRDKMPATLEEEMSNILSISAIQKWWDNNKLRTDAAQLHQVLAHLLDTCLKKQVMRADLNVRALSTWTLCVDPKHCLEQTTSDLLVHHMHPEQLPPHLQASKGVLHLASLLLTSPWPSLLEGNTAQSACNILHNMAITLPWLASKASLDPSLAEMQGAINKWYNNMLSKDPEMPLYYMHPCLRELEMMQGLALPDYIADIPCSCPPTPIGVQEHALRVMEDEEKMASHRRGQDFQHQADSLRKRLFQQRQDCLEGTTMQELVHNQQLLYKSTIDAIWKDLEMRKGDLTIAEMVYYENLDLPE</sequence>
<gene>
    <name evidence="2" type="ORF">BD626DRAFT_542875</name>
</gene>
<reference evidence="2 3" key="1">
    <citation type="journal article" date="2019" name="New Phytol.">
        <title>Comparative genomics reveals unique wood-decay strategies and fruiting body development in the Schizophyllaceae.</title>
        <authorList>
            <person name="Almasi E."/>
            <person name="Sahu N."/>
            <person name="Krizsan K."/>
            <person name="Balint B."/>
            <person name="Kovacs G.M."/>
            <person name="Kiss B."/>
            <person name="Cseklye J."/>
            <person name="Drula E."/>
            <person name="Henrissat B."/>
            <person name="Nagy I."/>
            <person name="Chovatia M."/>
            <person name="Adam C."/>
            <person name="LaButti K."/>
            <person name="Lipzen A."/>
            <person name="Riley R."/>
            <person name="Grigoriev I.V."/>
            <person name="Nagy L.G."/>
        </authorList>
    </citation>
    <scope>NUCLEOTIDE SEQUENCE [LARGE SCALE GENOMIC DNA]</scope>
    <source>
        <strain evidence="2 3">NL-1724</strain>
    </source>
</reference>
<evidence type="ECO:0000313" key="3">
    <source>
        <dbReference type="Proteomes" id="UP000320762"/>
    </source>
</evidence>
<evidence type="ECO:0000256" key="1">
    <source>
        <dbReference type="SAM" id="SignalP"/>
    </source>
</evidence>
<name>A0A550BS51_9AGAR</name>
<dbReference type="EMBL" id="VDMD01000163">
    <property type="protein sequence ID" value="TRM55367.1"/>
    <property type="molecule type" value="Genomic_DNA"/>
</dbReference>